<keyword evidence="3" id="KW-1185">Reference proteome</keyword>
<dbReference type="AlphaFoldDB" id="A0A089XK17"/>
<reference evidence="3" key="1">
    <citation type="journal article" date="2015" name="J. Biotechnol.">
        <title>Complete genome sequence of the actinobacterium Streptomyces glaucescens GLA.O (DSM 40922) consisting of a linear chromosome and one linear plasmid.</title>
        <authorList>
            <person name="Ortseifen V."/>
            <person name="Winkler A."/>
            <person name="Albersmeier A."/>
            <person name="Wendler S."/>
            <person name="Puhler A."/>
            <person name="Kalinowski J."/>
            <person name="Ruckert C."/>
        </authorList>
    </citation>
    <scope>NUCLEOTIDE SEQUENCE [LARGE SCALE GENOMIC DNA]</scope>
    <source>
        <strain evidence="3">DSM 40922 / GLA O</strain>
    </source>
</reference>
<dbReference type="STRING" id="1907.SGLAU_28015"/>
<protein>
    <submittedName>
        <fullName evidence="2">Uncharacterized protein</fullName>
    </submittedName>
</protein>
<dbReference type="HOGENOM" id="CLU_058606_0_0_11"/>
<feature type="compositionally biased region" description="Gly residues" evidence="1">
    <location>
        <begin position="97"/>
        <end position="115"/>
    </location>
</feature>
<feature type="region of interest" description="Disordered" evidence="1">
    <location>
        <begin position="1"/>
        <end position="27"/>
    </location>
</feature>
<dbReference type="eggNOG" id="ENOG50334N1">
    <property type="taxonomic scope" value="Bacteria"/>
</dbReference>
<proteinExistence type="predicted"/>
<name>A0A089XK17_STRGA</name>
<sequence length="308" mass="30141">MGPGPGAGAVYGAAAGQPGAFGQAGSPVYPAHPGYPGYPVQPPAPSRRGLRTGIAVAVAAAVLASIGVGVYALTDDDGGGASRADSQQERDGRDDGPGGQDGPFGDGEGGSGGPDDGASPGPGGPQAPEVEGGGTLADTANGISMPVPDGWTGQAMEVGAQMTSDDSYPCPGETSRTCTKGGAYSAPAALLGSRGGTAEAVAKADIAANAEESYGRGSYGEISSHRVLASKAVTVAGQKGYLVRWRAVTSKGADGLVQSLAFPSPADGDRIVVVRCGVDADQKESLLDEITEGIEAGPADGDGNGQDV</sequence>
<dbReference type="Proteomes" id="UP000029482">
    <property type="component" value="Chromosome"/>
</dbReference>
<feature type="region of interest" description="Disordered" evidence="1">
    <location>
        <begin position="73"/>
        <end position="152"/>
    </location>
</feature>
<evidence type="ECO:0000313" key="2">
    <source>
        <dbReference type="EMBL" id="AIS01540.1"/>
    </source>
</evidence>
<gene>
    <name evidence="2" type="ORF">SGLAU_28015</name>
</gene>
<organism evidence="2 3">
    <name type="scientific">Streptomyces glaucescens</name>
    <dbReference type="NCBI Taxonomy" id="1907"/>
    <lineage>
        <taxon>Bacteria</taxon>
        <taxon>Bacillati</taxon>
        <taxon>Actinomycetota</taxon>
        <taxon>Actinomycetes</taxon>
        <taxon>Kitasatosporales</taxon>
        <taxon>Streptomycetaceae</taxon>
        <taxon>Streptomyces</taxon>
    </lineage>
</organism>
<evidence type="ECO:0000256" key="1">
    <source>
        <dbReference type="SAM" id="MobiDB-lite"/>
    </source>
</evidence>
<dbReference type="KEGG" id="sgu:SGLAU_28015"/>
<feature type="compositionally biased region" description="Low complexity" evidence="1">
    <location>
        <begin position="10"/>
        <end position="25"/>
    </location>
</feature>
<dbReference type="EMBL" id="CP009438">
    <property type="protein sequence ID" value="AIS01540.1"/>
    <property type="molecule type" value="Genomic_DNA"/>
</dbReference>
<feature type="compositionally biased region" description="Basic and acidic residues" evidence="1">
    <location>
        <begin position="86"/>
        <end position="96"/>
    </location>
</feature>
<accession>A0A089XK17</accession>
<evidence type="ECO:0000313" key="3">
    <source>
        <dbReference type="Proteomes" id="UP000029482"/>
    </source>
</evidence>